<name>A0AAW1AF45_9HYME</name>
<gene>
    <name evidence="1" type="ORF">QLX08_001525</name>
</gene>
<keyword evidence="2" id="KW-1185">Reference proteome</keyword>
<dbReference type="EMBL" id="JAWNGG020000020">
    <property type="protein sequence ID" value="KAK9308541.1"/>
    <property type="molecule type" value="Genomic_DNA"/>
</dbReference>
<accession>A0AAW1AF45</accession>
<proteinExistence type="predicted"/>
<organism evidence="1 2">
    <name type="scientific">Tetragonisca angustula</name>
    <dbReference type="NCBI Taxonomy" id="166442"/>
    <lineage>
        <taxon>Eukaryota</taxon>
        <taxon>Metazoa</taxon>
        <taxon>Ecdysozoa</taxon>
        <taxon>Arthropoda</taxon>
        <taxon>Hexapoda</taxon>
        <taxon>Insecta</taxon>
        <taxon>Pterygota</taxon>
        <taxon>Neoptera</taxon>
        <taxon>Endopterygota</taxon>
        <taxon>Hymenoptera</taxon>
        <taxon>Apocrita</taxon>
        <taxon>Aculeata</taxon>
        <taxon>Apoidea</taxon>
        <taxon>Anthophila</taxon>
        <taxon>Apidae</taxon>
        <taxon>Tetragonisca</taxon>
    </lineage>
</organism>
<dbReference type="AlphaFoldDB" id="A0AAW1AF45"/>
<protein>
    <submittedName>
        <fullName evidence="1">Uncharacterized protein</fullName>
    </submittedName>
</protein>
<comment type="caution">
    <text evidence="1">The sequence shown here is derived from an EMBL/GenBank/DDBJ whole genome shotgun (WGS) entry which is preliminary data.</text>
</comment>
<dbReference type="Proteomes" id="UP001432146">
    <property type="component" value="Unassembled WGS sequence"/>
</dbReference>
<evidence type="ECO:0000313" key="1">
    <source>
        <dbReference type="EMBL" id="KAK9308541.1"/>
    </source>
</evidence>
<reference evidence="1 2" key="1">
    <citation type="submission" date="2024-05" db="EMBL/GenBank/DDBJ databases">
        <title>The nuclear and mitochondrial genome assemblies of Tetragonisca angustula (Apidae: Meliponini), a tiny yet remarkable pollinator in the Neotropics.</title>
        <authorList>
            <person name="Ferrari R."/>
            <person name="Ricardo P.C."/>
            <person name="Dias F.C."/>
            <person name="Araujo N.S."/>
            <person name="Soares D.O."/>
            <person name="Zhou Q.-S."/>
            <person name="Zhu C.-D."/>
            <person name="Coutinho L."/>
            <person name="Airas M.C."/>
            <person name="Batista T.M."/>
        </authorList>
    </citation>
    <scope>NUCLEOTIDE SEQUENCE [LARGE SCALE GENOMIC DNA]</scope>
    <source>
        <strain evidence="1">ASF017062</strain>
        <tissue evidence="1">Abdomen</tissue>
    </source>
</reference>
<evidence type="ECO:0000313" key="2">
    <source>
        <dbReference type="Proteomes" id="UP001432146"/>
    </source>
</evidence>
<sequence>MMPNNMAKQHTPPVQQSHRLTNIDTTDHFIEQLLSHYDHMIIAMKKHDTKYSKRTCCPIQESHRLTNIATTDHFIEQSLSRYDHMIIAMKKHDAKHSKTTYSACARKPQTD</sequence>